<proteinExistence type="predicted"/>
<evidence type="ECO:0000313" key="2">
    <source>
        <dbReference type="EMBL" id="SMF62419.1"/>
    </source>
</evidence>
<dbReference type="RefSeq" id="WP_132323144.1">
    <property type="nucleotide sequence ID" value="NZ_FWZT01000021.1"/>
</dbReference>
<evidence type="ECO:0000313" key="3">
    <source>
        <dbReference type="Proteomes" id="UP000192907"/>
    </source>
</evidence>
<dbReference type="EMBL" id="FWZT01000021">
    <property type="protein sequence ID" value="SMF62419.1"/>
    <property type="molecule type" value="Genomic_DNA"/>
</dbReference>
<gene>
    <name evidence="2" type="ORF">SAMN06296036_12169</name>
</gene>
<accession>A0A1Y6CG90</accession>
<reference evidence="3" key="1">
    <citation type="submission" date="2017-04" db="EMBL/GenBank/DDBJ databases">
        <authorList>
            <person name="Varghese N."/>
            <person name="Submissions S."/>
        </authorList>
    </citation>
    <scope>NUCLEOTIDE SEQUENCE [LARGE SCALE GENOMIC DNA]</scope>
    <source>
        <strain evidence="3">RKEM611</strain>
    </source>
</reference>
<name>A0A1Y6CG90_9BACT</name>
<keyword evidence="1" id="KW-0732">Signal</keyword>
<organism evidence="2 3">
    <name type="scientific">Pseudobacteriovorax antillogorgiicola</name>
    <dbReference type="NCBI Taxonomy" id="1513793"/>
    <lineage>
        <taxon>Bacteria</taxon>
        <taxon>Pseudomonadati</taxon>
        <taxon>Bdellovibrionota</taxon>
        <taxon>Oligoflexia</taxon>
        <taxon>Oligoflexales</taxon>
        <taxon>Pseudobacteriovoracaceae</taxon>
        <taxon>Pseudobacteriovorax</taxon>
    </lineage>
</organism>
<keyword evidence="3" id="KW-1185">Reference proteome</keyword>
<feature type="signal peptide" evidence="1">
    <location>
        <begin position="1"/>
        <end position="26"/>
    </location>
</feature>
<sequence>MKTLAKILMSVSLLAPMTLMPTVVSAQEAADEVNLDEVERAAYNLAYRARLAKDFVESELSGSRGKYYQSKAIRLTRELNALAVYTAEDAAAGAPQEELLADQQEIETLFFQIDSTKRQLARTFRDQKRDIEDVFNDIRTAYYAYKLALTGSL</sequence>
<dbReference type="Proteomes" id="UP000192907">
    <property type="component" value="Unassembled WGS sequence"/>
</dbReference>
<dbReference type="AlphaFoldDB" id="A0A1Y6CG90"/>
<protein>
    <submittedName>
        <fullName evidence="2">Uncharacterized protein</fullName>
    </submittedName>
</protein>
<evidence type="ECO:0000256" key="1">
    <source>
        <dbReference type="SAM" id="SignalP"/>
    </source>
</evidence>
<feature type="chain" id="PRO_5013051527" evidence="1">
    <location>
        <begin position="27"/>
        <end position="153"/>
    </location>
</feature>